<proteinExistence type="predicted"/>
<organism evidence="6 7">
    <name type="scientific">Caerostris extrusa</name>
    <name type="common">Bark spider</name>
    <name type="synonym">Caerostris bankana</name>
    <dbReference type="NCBI Taxonomy" id="172846"/>
    <lineage>
        <taxon>Eukaryota</taxon>
        <taxon>Metazoa</taxon>
        <taxon>Ecdysozoa</taxon>
        <taxon>Arthropoda</taxon>
        <taxon>Chelicerata</taxon>
        <taxon>Arachnida</taxon>
        <taxon>Araneae</taxon>
        <taxon>Araneomorphae</taxon>
        <taxon>Entelegynae</taxon>
        <taxon>Araneoidea</taxon>
        <taxon>Araneidae</taxon>
        <taxon>Caerostris</taxon>
    </lineage>
</organism>
<evidence type="ECO:0000256" key="2">
    <source>
        <dbReference type="ARBA" id="ARBA00022448"/>
    </source>
</evidence>
<evidence type="ECO:0000313" key="6">
    <source>
        <dbReference type="EMBL" id="GIY69344.1"/>
    </source>
</evidence>
<comment type="subcellular location">
    <subcellularLocation>
        <location evidence="1">Membrane</location>
        <topology evidence="1">Multi-pass membrane protein</topology>
    </subcellularLocation>
</comment>
<dbReference type="GO" id="GO:0008506">
    <property type="term" value="F:sucrose:proton symporter activity"/>
    <property type="evidence" value="ECO:0007669"/>
    <property type="project" value="TreeGrafter"/>
</dbReference>
<keyword evidence="4" id="KW-1133">Transmembrane helix</keyword>
<keyword evidence="2" id="KW-0813">Transport</keyword>
<comment type="caution">
    <text evidence="6">The sequence shown here is derived from an EMBL/GenBank/DDBJ whole genome shotgun (WGS) entry which is preliminary data.</text>
</comment>
<evidence type="ECO:0000256" key="5">
    <source>
        <dbReference type="ARBA" id="ARBA00023136"/>
    </source>
</evidence>
<dbReference type="PANTHER" id="PTHR19432">
    <property type="entry name" value="SUGAR TRANSPORTER"/>
    <property type="match status" value="1"/>
</dbReference>
<dbReference type="GO" id="GO:0016020">
    <property type="term" value="C:membrane"/>
    <property type="evidence" value="ECO:0007669"/>
    <property type="project" value="UniProtKB-SubCell"/>
</dbReference>
<accession>A0AAV4VHN6</accession>
<protein>
    <submittedName>
        <fullName evidence="6">Uncharacterized protein</fullName>
    </submittedName>
</protein>
<keyword evidence="7" id="KW-1185">Reference proteome</keyword>
<evidence type="ECO:0000256" key="1">
    <source>
        <dbReference type="ARBA" id="ARBA00004141"/>
    </source>
</evidence>
<evidence type="ECO:0000256" key="4">
    <source>
        <dbReference type="ARBA" id="ARBA00022989"/>
    </source>
</evidence>
<keyword evidence="5" id="KW-0472">Membrane</keyword>
<gene>
    <name evidence="6" type="ORF">CEXT_402341</name>
</gene>
<dbReference type="PANTHER" id="PTHR19432:SF35">
    <property type="entry name" value="SOLUTE CARRIER FAMILY 45 MEMBER 3 ISOFORM X1"/>
    <property type="match status" value="1"/>
</dbReference>
<dbReference type="EMBL" id="BPLR01014523">
    <property type="protein sequence ID" value="GIY69344.1"/>
    <property type="molecule type" value="Genomic_DNA"/>
</dbReference>
<reference evidence="6 7" key="1">
    <citation type="submission" date="2021-06" db="EMBL/GenBank/DDBJ databases">
        <title>Caerostris extrusa draft genome.</title>
        <authorList>
            <person name="Kono N."/>
            <person name="Arakawa K."/>
        </authorList>
    </citation>
    <scope>NUCLEOTIDE SEQUENCE [LARGE SCALE GENOMIC DNA]</scope>
</reference>
<evidence type="ECO:0000313" key="7">
    <source>
        <dbReference type="Proteomes" id="UP001054945"/>
    </source>
</evidence>
<dbReference type="AlphaFoldDB" id="A0AAV4VHN6"/>
<dbReference type="Proteomes" id="UP001054945">
    <property type="component" value="Unassembled WGS sequence"/>
</dbReference>
<name>A0AAV4VHN6_CAEEX</name>
<keyword evidence="3" id="KW-0812">Transmembrane</keyword>
<evidence type="ECO:0000256" key="3">
    <source>
        <dbReference type="ARBA" id="ARBA00022692"/>
    </source>
</evidence>
<sequence length="245" mass="26964">MGRRRPFILLYSIGILVGLVLVPNGHTIGLALGDTTNVKASNSVKVFNETSNMLRNMEQTSVTETQDMLLSRSLEDATIDSTDSFNISDSGNESEIRNESFVTEENSTVKVRAKRSVDDRNIEDVKVVQTASTPTGHIQPWSIAFTVIGTMLLDFCSDACQSPSRTYLLDVSLPDDHAAGLSTFTLMAGLGGSLGYVMGAIHWENTFWETCWEDRCMSCSPSSQLFSCSVSYQPCAVSRKYHCLF</sequence>